<gene>
    <name evidence="2" type="ORF">JQ619_02575</name>
</gene>
<dbReference type="Proteomes" id="UP001314635">
    <property type="component" value="Unassembled WGS sequence"/>
</dbReference>
<name>A0ABS5G017_9BRAD</name>
<evidence type="ECO:0000313" key="2">
    <source>
        <dbReference type="EMBL" id="MBR1134645.1"/>
    </source>
</evidence>
<comment type="caution">
    <text evidence="2">The sequence shown here is derived from an EMBL/GenBank/DDBJ whole genome shotgun (WGS) entry which is preliminary data.</text>
</comment>
<evidence type="ECO:0000256" key="1">
    <source>
        <dbReference type="SAM" id="MobiDB-lite"/>
    </source>
</evidence>
<protein>
    <recommendedName>
        <fullName evidence="4">Helix-turn-helix domain-containing protein</fullName>
    </recommendedName>
</protein>
<reference evidence="3" key="1">
    <citation type="journal article" date="2021" name="ISME J.">
        <title>Evolutionary origin and ecological implication of a unique nif island in free-living Bradyrhizobium lineages.</title>
        <authorList>
            <person name="Tao J."/>
        </authorList>
    </citation>
    <scope>NUCLEOTIDE SEQUENCE [LARGE SCALE GENOMIC DNA]</scope>
    <source>
        <strain evidence="3">SZCCT0094</strain>
    </source>
</reference>
<feature type="region of interest" description="Disordered" evidence="1">
    <location>
        <begin position="101"/>
        <end position="136"/>
    </location>
</feature>
<organism evidence="2 3">
    <name type="scientific">Bradyrhizobium denitrificans</name>
    <dbReference type="NCBI Taxonomy" id="2734912"/>
    <lineage>
        <taxon>Bacteria</taxon>
        <taxon>Pseudomonadati</taxon>
        <taxon>Pseudomonadota</taxon>
        <taxon>Alphaproteobacteria</taxon>
        <taxon>Hyphomicrobiales</taxon>
        <taxon>Nitrobacteraceae</taxon>
        <taxon>Bradyrhizobium</taxon>
    </lineage>
</organism>
<dbReference type="RefSeq" id="WP_172235936.1">
    <property type="nucleotide sequence ID" value="NZ_JABFDP010000005.1"/>
</dbReference>
<keyword evidence="3" id="KW-1185">Reference proteome</keyword>
<dbReference type="EMBL" id="JAFCLK010000002">
    <property type="protein sequence ID" value="MBR1134645.1"/>
    <property type="molecule type" value="Genomic_DNA"/>
</dbReference>
<evidence type="ECO:0000313" key="3">
    <source>
        <dbReference type="Proteomes" id="UP001314635"/>
    </source>
</evidence>
<evidence type="ECO:0008006" key="4">
    <source>
        <dbReference type="Google" id="ProtNLM"/>
    </source>
</evidence>
<proteinExistence type="predicted"/>
<sequence>MTIVRREHKAQFTIVPNAVFADSRLSVEAKGVLGYLLSRPHKWHVRLDHIGRTLLVGRKKLQRIFRELIAAGYVTREAQRIVDGHRFGEIDYVVRDVPAPVDKSARPRGRKGPAAPRVQKGPAYKDSPRGPEGPAYKELYKNRSALSGDLPLDGRPETIDVTRRRLAELQDGARLDPEIVALFDDVAEGWELIAALPDPARDELRQRYSRGELDRFAIMELWTRYRHLLGGGRPKGG</sequence>
<accession>A0ABS5G017</accession>